<accession>A0A6C1E223</accession>
<evidence type="ECO:0008006" key="3">
    <source>
        <dbReference type="Google" id="ProtNLM"/>
    </source>
</evidence>
<dbReference type="Proteomes" id="UP000501346">
    <property type="component" value="Chromosome ScXVI"/>
</dbReference>
<dbReference type="OrthoDB" id="4059443at2759"/>
<name>A0A6C1E223_SACPS</name>
<keyword evidence="2" id="KW-1185">Reference proteome</keyword>
<evidence type="ECO:0000313" key="1">
    <source>
        <dbReference type="EMBL" id="QID83061.1"/>
    </source>
</evidence>
<protein>
    <recommendedName>
        <fullName evidence="3">Snt309p</fullName>
    </recommendedName>
</protein>
<proteinExistence type="predicted"/>
<evidence type="ECO:0000313" key="2">
    <source>
        <dbReference type="Proteomes" id="UP000501346"/>
    </source>
</evidence>
<gene>
    <name evidence="1" type="ORF">GRS66_005500</name>
</gene>
<organism evidence="1 2">
    <name type="scientific">Saccharomyces pastorianus</name>
    <name type="common">Lager yeast</name>
    <name type="synonym">Saccharomyces cerevisiae x Saccharomyces eubayanus</name>
    <dbReference type="NCBI Taxonomy" id="27292"/>
    <lineage>
        <taxon>Eukaryota</taxon>
        <taxon>Fungi</taxon>
        <taxon>Dikarya</taxon>
        <taxon>Ascomycota</taxon>
        <taxon>Saccharomycotina</taxon>
        <taxon>Saccharomycetes</taxon>
        <taxon>Saccharomycetales</taxon>
        <taxon>Saccharomycetaceae</taxon>
        <taxon>Saccharomyces</taxon>
    </lineage>
</organism>
<sequence length="175" mass="20770">MDGLSFVDKGKIPDGYKNEIDQLVKKEFANIKREPVHPEIRGILAKRKGADNSVSTLTNALYTEYLKQRNNKKRRTPDFNDDDDTLFLEEYRRKYPRIDTSRYIPNEFSEVSLLGIVDSYLKHQEIVLDTLLPQTVSNQWRINNDYIRQTCTIVEEMNIQQRKQINDLEIYRKRL</sequence>
<dbReference type="AlphaFoldDB" id="A0A6C1E223"/>
<reference evidence="1 2" key="1">
    <citation type="journal article" date="2019" name="BMC Genomics">
        <title>Chromosome level assembly and comparative genome analysis confirm lager-brewing yeasts originated from a single hybridization.</title>
        <authorList>
            <person name="Salazar A.N."/>
            <person name="Gorter de Vries A.R."/>
            <person name="van den Broek M."/>
            <person name="Brouwers N."/>
            <person name="de la Torre Cortes P."/>
            <person name="Kuijpers N.G.A."/>
            <person name="Daran J.G."/>
            <person name="Abeel T."/>
        </authorList>
    </citation>
    <scope>NUCLEOTIDE SEQUENCE [LARGE SCALE GENOMIC DNA]</scope>
    <source>
        <strain evidence="1 2">CBS 1483</strain>
    </source>
</reference>
<dbReference type="EMBL" id="CP048997">
    <property type="protein sequence ID" value="QID83061.1"/>
    <property type="molecule type" value="Genomic_DNA"/>
</dbReference>